<sequence length="540" mass="63100">MQGNKMLKVGDLNLGFSDAENYKRRENKELLNHVFLRTSSLDKLCSPSTTFLVGDKGTGKTAYAVYMSNNSHEDNVSSLRYIRETEYQKFITLKNEKHLDLSDYSSIWKVIIYLLLSEQIYKLEGKDGLFKRFSKFQALHDAIQEYYLHAFSPEIIHALQFIRESKIVAELLSKHAKAKGEQTENLTFSESRFQTNLLYIQKNFEQAISSLKLDKSHILFIDGIDIRPSAIPFDDYLECIKGLANAVWEINNDFFPSIRDSRGRLRAVLLVRPDIFALLGLQNQNTKIRDNSVLLDWSTAYKDHRSSDLFSASDQILRHQQEEAKVLSVGDSWDYYFPFDTPSLKTQFEKPSSFVSFLRFALYRPRDIVTMLSMLQENFVKTSNDKNRSFSKDDFEESTFRRNYADYLLGEVKDQLAFYYGDDEYENFLKFFEFLDGKNKFTYNEFTKAFKDLQEYLSEINSKTPRFMSTAPDFLQFLYDLNVVCFIERTEEGKPHIHWCFRDRTYSNISPKVKLGETYEIFYGMSKALNTGKKISRGKA</sequence>
<reference evidence="1 2" key="1">
    <citation type="submission" date="2022-01" db="EMBL/GenBank/DDBJ databases">
        <title>Paraglaciecola sp. G1-23.</title>
        <authorList>
            <person name="Jin M.S."/>
            <person name="Han D.M."/>
            <person name="Kim H.M."/>
            <person name="Jeon C.O."/>
        </authorList>
    </citation>
    <scope>NUCLEOTIDE SEQUENCE [LARGE SCALE GENOMIC DNA]</scope>
    <source>
        <strain evidence="1 2">G1-23</strain>
    </source>
</reference>
<protein>
    <submittedName>
        <fullName evidence="1">FunZ protein</fullName>
    </submittedName>
</protein>
<proteinExistence type="predicted"/>
<dbReference type="NCBIfam" id="NF047389">
    <property type="entry name" value="ATPase_Sll1717"/>
    <property type="match status" value="1"/>
</dbReference>
<accession>A0ABS9D5A7</accession>
<evidence type="ECO:0000313" key="2">
    <source>
        <dbReference type="Proteomes" id="UP001521137"/>
    </source>
</evidence>
<evidence type="ECO:0000313" key="1">
    <source>
        <dbReference type="EMBL" id="MCF2947610.1"/>
    </source>
</evidence>
<keyword evidence="2" id="KW-1185">Reference proteome</keyword>
<organism evidence="1 2">
    <name type="scientific">Paraglaciecola algarum</name>
    <dbReference type="NCBI Taxonomy" id="3050085"/>
    <lineage>
        <taxon>Bacteria</taxon>
        <taxon>Pseudomonadati</taxon>
        <taxon>Pseudomonadota</taxon>
        <taxon>Gammaproteobacteria</taxon>
        <taxon>Alteromonadales</taxon>
        <taxon>Alteromonadaceae</taxon>
        <taxon>Paraglaciecola</taxon>
    </lineage>
</organism>
<dbReference type="RefSeq" id="WP_235311130.1">
    <property type="nucleotide sequence ID" value="NZ_JAKGAS010000002.1"/>
</dbReference>
<gene>
    <name evidence="1" type="ORF">L0668_05780</name>
</gene>
<dbReference type="Proteomes" id="UP001521137">
    <property type="component" value="Unassembled WGS sequence"/>
</dbReference>
<dbReference type="InterPro" id="IPR059206">
    <property type="entry name" value="Sll1717-like"/>
</dbReference>
<name>A0ABS9D5A7_9ALTE</name>
<dbReference type="EMBL" id="JAKGAS010000002">
    <property type="protein sequence ID" value="MCF2947610.1"/>
    <property type="molecule type" value="Genomic_DNA"/>
</dbReference>
<comment type="caution">
    <text evidence="1">The sequence shown here is derived from an EMBL/GenBank/DDBJ whole genome shotgun (WGS) entry which is preliminary data.</text>
</comment>